<evidence type="ECO:0000313" key="2">
    <source>
        <dbReference type="Proteomes" id="UP001200271"/>
    </source>
</evidence>
<reference evidence="1" key="1">
    <citation type="journal article" date="2021" name="Front Med (Lausanne)">
        <title>The Prevalence and Determinants of Fusidic Acid Resistance Among Methicillin-Resistant Staphylococcus aureus Clinical Isolates in China.</title>
        <authorList>
            <person name="Zhao H."/>
            <person name="Wang X."/>
            <person name="Wang B."/>
            <person name="Xu Y."/>
            <person name="Rao L."/>
            <person name="Wan B."/>
            <person name="Guo Y."/>
            <person name="Wu X."/>
            <person name="Yu J."/>
            <person name="Chen L."/>
            <person name="Li M."/>
            <person name="Yu F."/>
        </authorList>
    </citation>
    <scope>NUCLEOTIDE SEQUENCE</scope>
    <source>
        <strain evidence="1">NC-4</strain>
    </source>
</reference>
<evidence type="ECO:0008006" key="3">
    <source>
        <dbReference type="Google" id="ProtNLM"/>
    </source>
</evidence>
<comment type="caution">
    <text evidence="1">The sequence shown here is derived from an EMBL/GenBank/DDBJ whole genome shotgun (WGS) entry which is preliminary data.</text>
</comment>
<feature type="non-terminal residue" evidence="1">
    <location>
        <position position="1"/>
    </location>
</feature>
<proteinExistence type="predicted"/>
<sequence length="24" mass="2651">NKPNIIEAIYNNDFVGTTILKSSV</sequence>
<evidence type="ECO:0000313" key="1">
    <source>
        <dbReference type="EMBL" id="MCE3364348.1"/>
    </source>
</evidence>
<reference evidence="1" key="2">
    <citation type="submission" date="2023-08" db="EMBL/GenBank/DDBJ databases">
        <authorList>
            <person name="Zhao H."/>
            <person name="Wang X."/>
        </authorList>
    </citation>
    <scope>NUCLEOTIDE SEQUENCE</scope>
    <source>
        <strain evidence="1">NC-4</strain>
    </source>
</reference>
<dbReference type="AlphaFoldDB" id="A0AAW4YDJ3"/>
<protein>
    <recommendedName>
        <fullName evidence="3">Acetylglutamate kinase</fullName>
    </recommendedName>
</protein>
<name>A0AAW4YDJ3_STAAU</name>
<organism evidence="1 2">
    <name type="scientific">Staphylococcus aureus</name>
    <dbReference type="NCBI Taxonomy" id="1280"/>
    <lineage>
        <taxon>Bacteria</taxon>
        <taxon>Bacillati</taxon>
        <taxon>Bacillota</taxon>
        <taxon>Bacilli</taxon>
        <taxon>Bacillales</taxon>
        <taxon>Staphylococcaceae</taxon>
        <taxon>Staphylococcus</taxon>
    </lineage>
</organism>
<gene>
    <name evidence="1" type="ORF">LB359_19205</name>
</gene>
<dbReference type="Proteomes" id="UP001200271">
    <property type="component" value="Unassembled WGS sequence"/>
</dbReference>
<dbReference type="EMBL" id="JAIUEN010000758">
    <property type="protein sequence ID" value="MCE3364348.1"/>
    <property type="molecule type" value="Genomic_DNA"/>
</dbReference>
<accession>A0AAW4YDJ3</accession>